<comment type="caution">
    <text evidence="5">The sequence shown here is derived from an EMBL/GenBank/DDBJ whole genome shotgun (WGS) entry which is preliminary data.</text>
</comment>
<feature type="compositionally biased region" description="Polar residues" evidence="3">
    <location>
        <begin position="45"/>
        <end position="54"/>
    </location>
</feature>
<evidence type="ECO:0000256" key="1">
    <source>
        <dbReference type="ARBA" id="ARBA00022999"/>
    </source>
</evidence>
<keyword evidence="6" id="KW-1185">Reference proteome</keyword>
<sequence length="581" mass="63184">MPSQRRPPPPPPPAGDSAPPPLPNRVGAVSSQPPAEQAPPPLPNRDNSNGSSLNAPALPARPPQSPKFAQDLLCEETYLLPDQENQQDELYEEMSAPVPNHPPPVPFKPQVPLPQVPELSRKPILPQVPQATALPPLPLPIEKENHGKSKQSLKPWSSFRELMSRPKVSQGDDRKRKISAPAKRNNVEEEILNKEEPESPGVYEMPESPLQPQGSTNHSGFQDGGSSDSEGGWSDSEFDNKDDDVADGGETNGGATTPDPDLYLTPEGGSNVGEQFDETYEAPVSGFDRVQEHSVPPAVRKPPVAQRNQQQPNAKSVSVSDRVKIWGQLKPPPSSNEKTTPIAKRNLSTPPKPKNFLPDSSTRPNLPKKPQVLNNVGKQTIAPKTDKTPPNPSNKPPTLPPKPTEDAPPALPPNHPKRDGNSDEGGSAGSTSSGSGGVMVNRAFKSELKEVITNVANGDDEIYDDGSSVEPMHPLSIYPWFHEDATKENSDMRVKRIGQEGAFLIRKSSQKDSYTLVVYSGNDTYNMLIALRKDGKYAIGKEKTDEKRFESVADFINHHLQYKITLSKGGSVVLSKPVPRP</sequence>
<proteinExistence type="predicted"/>
<dbReference type="InterPro" id="IPR051751">
    <property type="entry name" value="Immunoreceptor_sig_adapters"/>
</dbReference>
<feature type="compositionally biased region" description="Basic and acidic residues" evidence="3">
    <location>
        <begin position="185"/>
        <end position="197"/>
    </location>
</feature>
<reference evidence="5" key="1">
    <citation type="journal article" date="2023" name="G3 (Bethesda)">
        <title>A reference genome for the long-term kleptoplast-retaining sea slug Elysia crispata morphotype clarki.</title>
        <authorList>
            <person name="Eastman K.E."/>
            <person name="Pendleton A.L."/>
            <person name="Shaikh M.A."/>
            <person name="Suttiyut T."/>
            <person name="Ogas R."/>
            <person name="Tomko P."/>
            <person name="Gavelis G."/>
            <person name="Widhalm J.R."/>
            <person name="Wisecaver J.H."/>
        </authorList>
    </citation>
    <scope>NUCLEOTIDE SEQUENCE</scope>
    <source>
        <strain evidence="5">ECLA1</strain>
    </source>
</reference>
<dbReference type="PANTHER" id="PTHR14098:SF14">
    <property type="entry name" value="SH2 DOMAIN-CONTAINING PROTEIN"/>
    <property type="match status" value="1"/>
</dbReference>
<protein>
    <recommendedName>
        <fullName evidence="4">SH2 domain-containing protein</fullName>
    </recommendedName>
</protein>
<keyword evidence="1 2" id="KW-0727">SH2 domain</keyword>
<accession>A0AAE0Z3N1</accession>
<evidence type="ECO:0000313" key="6">
    <source>
        <dbReference type="Proteomes" id="UP001283361"/>
    </source>
</evidence>
<dbReference type="InterPro" id="IPR000980">
    <property type="entry name" value="SH2"/>
</dbReference>
<dbReference type="SMART" id="SM00252">
    <property type="entry name" value="SH2"/>
    <property type="match status" value="1"/>
</dbReference>
<feature type="compositionally biased region" description="Pro residues" evidence="3">
    <location>
        <begin position="1"/>
        <end position="23"/>
    </location>
</feature>
<dbReference type="GO" id="GO:0005737">
    <property type="term" value="C:cytoplasm"/>
    <property type="evidence" value="ECO:0007669"/>
    <property type="project" value="UniProtKB-ARBA"/>
</dbReference>
<feature type="region of interest" description="Disordered" evidence="3">
    <location>
        <begin position="1"/>
        <end position="438"/>
    </location>
</feature>
<dbReference type="InterPro" id="IPR036860">
    <property type="entry name" value="SH2_dom_sf"/>
</dbReference>
<dbReference type="EMBL" id="JAWDGP010004725">
    <property type="protein sequence ID" value="KAK3762323.1"/>
    <property type="molecule type" value="Genomic_DNA"/>
</dbReference>
<name>A0AAE0Z3N1_9GAST</name>
<feature type="compositionally biased region" description="Acidic residues" evidence="3">
    <location>
        <begin position="236"/>
        <end position="247"/>
    </location>
</feature>
<feature type="compositionally biased region" description="Pro residues" evidence="3">
    <location>
        <begin position="99"/>
        <end position="115"/>
    </location>
</feature>
<dbReference type="Pfam" id="PF00017">
    <property type="entry name" value="SH2"/>
    <property type="match status" value="1"/>
</dbReference>
<dbReference type="PROSITE" id="PS50001">
    <property type="entry name" value="SH2"/>
    <property type="match status" value="1"/>
</dbReference>
<evidence type="ECO:0000313" key="5">
    <source>
        <dbReference type="EMBL" id="KAK3762323.1"/>
    </source>
</evidence>
<dbReference type="SUPFAM" id="SSF55550">
    <property type="entry name" value="SH2 domain"/>
    <property type="match status" value="1"/>
</dbReference>
<feature type="compositionally biased region" description="Pro residues" evidence="3">
    <location>
        <begin position="389"/>
        <end position="402"/>
    </location>
</feature>
<evidence type="ECO:0000256" key="3">
    <source>
        <dbReference type="SAM" id="MobiDB-lite"/>
    </source>
</evidence>
<evidence type="ECO:0000256" key="2">
    <source>
        <dbReference type="PROSITE-ProRule" id="PRU00191"/>
    </source>
</evidence>
<organism evidence="5 6">
    <name type="scientific">Elysia crispata</name>
    <name type="common">lettuce slug</name>
    <dbReference type="NCBI Taxonomy" id="231223"/>
    <lineage>
        <taxon>Eukaryota</taxon>
        <taxon>Metazoa</taxon>
        <taxon>Spiralia</taxon>
        <taxon>Lophotrochozoa</taxon>
        <taxon>Mollusca</taxon>
        <taxon>Gastropoda</taxon>
        <taxon>Heterobranchia</taxon>
        <taxon>Euthyneura</taxon>
        <taxon>Panpulmonata</taxon>
        <taxon>Sacoglossa</taxon>
        <taxon>Placobranchoidea</taxon>
        <taxon>Plakobranchidae</taxon>
        <taxon>Elysia</taxon>
    </lineage>
</organism>
<dbReference type="Gene3D" id="3.30.505.10">
    <property type="entry name" value="SH2 domain"/>
    <property type="match status" value="1"/>
</dbReference>
<dbReference type="AlphaFoldDB" id="A0AAE0Z3N1"/>
<feature type="domain" description="SH2" evidence="4">
    <location>
        <begin position="480"/>
        <end position="578"/>
    </location>
</feature>
<dbReference type="GO" id="GO:0007169">
    <property type="term" value="P:cell surface receptor protein tyrosine kinase signaling pathway"/>
    <property type="evidence" value="ECO:0007669"/>
    <property type="project" value="TreeGrafter"/>
</dbReference>
<feature type="compositionally biased region" description="Low complexity" evidence="3">
    <location>
        <begin position="219"/>
        <end position="235"/>
    </location>
</feature>
<dbReference type="GO" id="GO:0035556">
    <property type="term" value="P:intracellular signal transduction"/>
    <property type="evidence" value="ECO:0007669"/>
    <property type="project" value="TreeGrafter"/>
</dbReference>
<feature type="compositionally biased region" description="Polar residues" evidence="3">
    <location>
        <begin position="306"/>
        <end position="319"/>
    </location>
</feature>
<feature type="compositionally biased region" description="Low complexity" evidence="3">
    <location>
        <begin position="125"/>
        <end position="134"/>
    </location>
</feature>
<dbReference type="PANTHER" id="PTHR14098">
    <property type="entry name" value="SH2 DOMAIN CONTAINING PROTEIN"/>
    <property type="match status" value="1"/>
</dbReference>
<evidence type="ECO:0000259" key="4">
    <source>
        <dbReference type="PROSITE" id="PS50001"/>
    </source>
</evidence>
<dbReference type="Proteomes" id="UP001283361">
    <property type="component" value="Unassembled WGS sequence"/>
</dbReference>
<gene>
    <name evidence="5" type="ORF">RRG08_006066</name>
</gene>